<evidence type="ECO:0000313" key="6">
    <source>
        <dbReference type="Proteomes" id="UP000317648"/>
    </source>
</evidence>
<gene>
    <name evidence="5" type="ORF">Pla8534_17860</name>
</gene>
<dbReference type="InterPro" id="IPR029058">
    <property type="entry name" value="AB_hydrolase_fold"/>
</dbReference>
<dbReference type="InterPro" id="IPR050300">
    <property type="entry name" value="GDXG_lipolytic_enzyme"/>
</dbReference>
<evidence type="ECO:0000259" key="4">
    <source>
        <dbReference type="Pfam" id="PF20434"/>
    </source>
</evidence>
<reference evidence="5 6" key="1">
    <citation type="submission" date="2019-02" db="EMBL/GenBank/DDBJ databases">
        <title>Deep-cultivation of Planctomycetes and their phenomic and genomic characterization uncovers novel biology.</title>
        <authorList>
            <person name="Wiegand S."/>
            <person name="Jogler M."/>
            <person name="Boedeker C."/>
            <person name="Pinto D."/>
            <person name="Vollmers J."/>
            <person name="Rivas-Marin E."/>
            <person name="Kohn T."/>
            <person name="Peeters S.H."/>
            <person name="Heuer A."/>
            <person name="Rast P."/>
            <person name="Oberbeckmann S."/>
            <person name="Bunk B."/>
            <person name="Jeske O."/>
            <person name="Meyerdierks A."/>
            <person name="Storesund J.E."/>
            <person name="Kallscheuer N."/>
            <person name="Luecker S."/>
            <person name="Lage O.M."/>
            <person name="Pohl T."/>
            <person name="Merkel B.J."/>
            <person name="Hornburger P."/>
            <person name="Mueller R.-W."/>
            <person name="Bruemmer F."/>
            <person name="Labrenz M."/>
            <person name="Spormann A.M."/>
            <person name="Op den Camp H."/>
            <person name="Overmann J."/>
            <person name="Amann R."/>
            <person name="Jetten M.S.M."/>
            <person name="Mascher T."/>
            <person name="Medema M.H."/>
            <person name="Devos D.P."/>
            <person name="Kaster A.-K."/>
            <person name="Ovreas L."/>
            <person name="Rohde M."/>
            <person name="Galperin M.Y."/>
            <person name="Jogler C."/>
        </authorList>
    </citation>
    <scope>NUCLEOTIDE SEQUENCE [LARGE SCALE GENOMIC DNA]</scope>
    <source>
        <strain evidence="5 6">Pla85_3_4</strain>
    </source>
</reference>
<feature type="signal peptide" evidence="3">
    <location>
        <begin position="1"/>
        <end position="25"/>
    </location>
</feature>
<protein>
    <submittedName>
        <fullName evidence="5">Acetyl esterase</fullName>
    </submittedName>
</protein>
<evidence type="ECO:0000313" key="5">
    <source>
        <dbReference type="EMBL" id="QDU94000.1"/>
    </source>
</evidence>
<evidence type="ECO:0000256" key="2">
    <source>
        <dbReference type="ARBA" id="ARBA00022801"/>
    </source>
</evidence>
<dbReference type="KEGG" id="lcre:Pla8534_17860"/>
<evidence type="ECO:0000256" key="3">
    <source>
        <dbReference type="SAM" id="SignalP"/>
    </source>
</evidence>
<dbReference type="EMBL" id="CP036433">
    <property type="protein sequence ID" value="QDU94000.1"/>
    <property type="molecule type" value="Genomic_DNA"/>
</dbReference>
<keyword evidence="3" id="KW-0732">Signal</keyword>
<dbReference type="Pfam" id="PF20434">
    <property type="entry name" value="BD-FAE"/>
    <property type="match status" value="1"/>
</dbReference>
<dbReference type="Gene3D" id="3.40.50.1820">
    <property type="entry name" value="alpha/beta hydrolase"/>
    <property type="match status" value="1"/>
</dbReference>
<dbReference type="RefSeq" id="WP_145051678.1">
    <property type="nucleotide sequence ID" value="NZ_CP036433.1"/>
</dbReference>
<accession>A0A518DQ93</accession>
<dbReference type="GO" id="GO:0004806">
    <property type="term" value="F:triacylglycerol lipase activity"/>
    <property type="evidence" value="ECO:0007669"/>
    <property type="project" value="TreeGrafter"/>
</dbReference>
<dbReference type="AlphaFoldDB" id="A0A518DQ93"/>
<dbReference type="PROSITE" id="PS51257">
    <property type="entry name" value="PROKAR_LIPOPROTEIN"/>
    <property type="match status" value="1"/>
</dbReference>
<dbReference type="PANTHER" id="PTHR48081:SF30">
    <property type="entry name" value="ACETYL-HYDROLASE LIPR-RELATED"/>
    <property type="match status" value="1"/>
</dbReference>
<comment type="similarity">
    <text evidence="1">Belongs to the 'GDXG' lipolytic enzyme family.</text>
</comment>
<organism evidence="5 6">
    <name type="scientific">Lignipirellula cremea</name>
    <dbReference type="NCBI Taxonomy" id="2528010"/>
    <lineage>
        <taxon>Bacteria</taxon>
        <taxon>Pseudomonadati</taxon>
        <taxon>Planctomycetota</taxon>
        <taxon>Planctomycetia</taxon>
        <taxon>Pirellulales</taxon>
        <taxon>Pirellulaceae</taxon>
        <taxon>Lignipirellula</taxon>
    </lineage>
</organism>
<feature type="domain" description="BD-FAE-like" evidence="4">
    <location>
        <begin position="55"/>
        <end position="259"/>
    </location>
</feature>
<sequence precursor="true">MFTLSRHWGCALSLAACLLASPLVAQEKKPAAPAKPGLTAGDVAYGEHPKQVIDFYQAESKEPTPVVFYIHGGGWQGGSKNGFRAEEFLKNGISVVSVEYRFIQEAKQDMVVPPVKAPLHDAARALQFVRSKAKEWNLDKERIGATGGSAGACSSLWLAFHDDLADPQSDDPVARESTRLLCAAVNGAQTSLDPKQMKEWMPNSRYGGHAFGLNADGKRSQFEVFLAERENILPWIKEYSPYELVTSDDPPVALFYGAAPEMGKDQKDPTHSANFGVGLQEKCKTAGVDCELVYQGAPDVKHASATAYLIDKLKGQK</sequence>
<keyword evidence="2" id="KW-0378">Hydrolase</keyword>
<dbReference type="PANTHER" id="PTHR48081">
    <property type="entry name" value="AB HYDROLASE SUPERFAMILY PROTEIN C4A8.06C"/>
    <property type="match status" value="1"/>
</dbReference>
<dbReference type="Proteomes" id="UP000317648">
    <property type="component" value="Chromosome"/>
</dbReference>
<dbReference type="SUPFAM" id="SSF53474">
    <property type="entry name" value="alpha/beta-Hydrolases"/>
    <property type="match status" value="1"/>
</dbReference>
<dbReference type="InterPro" id="IPR049492">
    <property type="entry name" value="BD-FAE-like_dom"/>
</dbReference>
<evidence type="ECO:0000256" key="1">
    <source>
        <dbReference type="ARBA" id="ARBA00010515"/>
    </source>
</evidence>
<name>A0A518DQ93_9BACT</name>
<keyword evidence="6" id="KW-1185">Reference proteome</keyword>
<feature type="chain" id="PRO_5022072498" evidence="3">
    <location>
        <begin position="26"/>
        <end position="317"/>
    </location>
</feature>
<proteinExistence type="inferred from homology"/>
<dbReference type="OrthoDB" id="265201at2"/>